<dbReference type="InterPro" id="IPR050397">
    <property type="entry name" value="Env_Response_Regulators"/>
</dbReference>
<keyword evidence="7" id="KW-1185">Reference proteome</keyword>
<dbReference type="OrthoDB" id="190787at2"/>
<sequence>MDVTLVNALGACALLRSVPQADLDRLGGYARLAAFRPGDRLPGAQGRDRQFFILVHGHVELTTPASAERERMMAVLSAGDVVGLETVLDGAPHAAAARALDEVAAVAVLGEPFHRHVAESAAMAFAVLEGTSRLLRSLRLENAELRGTPPIDRLVAFLLSLAAQHEGPATIRLPYEKRTIAAVLGVNPESLSRMFARLRPLGVTTTRSDLVRIGDVATLAAACESRLLADRPPRPAATE</sequence>
<accession>A0A2S2CVA7</accession>
<evidence type="ECO:0008006" key="8">
    <source>
        <dbReference type="Google" id="ProtNLM"/>
    </source>
</evidence>
<protein>
    <recommendedName>
        <fullName evidence="8">Crp/Fnr family transcriptional regulator</fullName>
    </recommendedName>
</protein>
<dbReference type="PANTHER" id="PTHR24567:SF74">
    <property type="entry name" value="HTH-TYPE TRANSCRIPTIONAL REGULATOR ARCR"/>
    <property type="match status" value="1"/>
</dbReference>
<dbReference type="SMART" id="SM00100">
    <property type="entry name" value="cNMP"/>
    <property type="match status" value="1"/>
</dbReference>
<dbReference type="PROSITE" id="PS51063">
    <property type="entry name" value="HTH_CRP_2"/>
    <property type="match status" value="1"/>
</dbReference>
<reference evidence="7" key="1">
    <citation type="submission" date="2018-05" db="EMBL/GenBank/DDBJ databases">
        <title>Azospirillum thermophila sp. nov., a novel isolated from hot spring.</title>
        <authorList>
            <person name="Zhao Z."/>
        </authorList>
    </citation>
    <scope>NUCLEOTIDE SEQUENCE [LARGE SCALE GENOMIC DNA]</scope>
    <source>
        <strain evidence="7">CFH 70021</strain>
    </source>
</reference>
<dbReference type="AlphaFoldDB" id="A0A2S2CVA7"/>
<feature type="domain" description="Cyclic nucleotide-binding" evidence="4">
    <location>
        <begin position="14"/>
        <end position="115"/>
    </location>
</feature>
<proteinExistence type="predicted"/>
<feature type="domain" description="HTH crp-type" evidence="5">
    <location>
        <begin position="148"/>
        <end position="217"/>
    </location>
</feature>
<evidence type="ECO:0000259" key="4">
    <source>
        <dbReference type="PROSITE" id="PS50042"/>
    </source>
</evidence>
<dbReference type="GO" id="GO:0005829">
    <property type="term" value="C:cytosol"/>
    <property type="evidence" value="ECO:0007669"/>
    <property type="project" value="TreeGrafter"/>
</dbReference>
<dbReference type="InterPro" id="IPR012318">
    <property type="entry name" value="HTH_CRP"/>
</dbReference>
<dbReference type="Pfam" id="PF13545">
    <property type="entry name" value="HTH_Crp_2"/>
    <property type="match status" value="1"/>
</dbReference>
<dbReference type="InterPro" id="IPR000595">
    <property type="entry name" value="cNMP-bd_dom"/>
</dbReference>
<dbReference type="InterPro" id="IPR018490">
    <property type="entry name" value="cNMP-bd_dom_sf"/>
</dbReference>
<organism evidence="6 7">
    <name type="scientific">Azospirillum thermophilum</name>
    <dbReference type="NCBI Taxonomy" id="2202148"/>
    <lineage>
        <taxon>Bacteria</taxon>
        <taxon>Pseudomonadati</taxon>
        <taxon>Pseudomonadota</taxon>
        <taxon>Alphaproteobacteria</taxon>
        <taxon>Rhodospirillales</taxon>
        <taxon>Azospirillaceae</taxon>
        <taxon>Azospirillum</taxon>
    </lineage>
</organism>
<evidence type="ECO:0000259" key="5">
    <source>
        <dbReference type="PROSITE" id="PS51063"/>
    </source>
</evidence>
<dbReference type="SUPFAM" id="SSF46785">
    <property type="entry name" value="Winged helix' DNA-binding domain"/>
    <property type="match status" value="1"/>
</dbReference>
<dbReference type="SMART" id="SM00419">
    <property type="entry name" value="HTH_CRP"/>
    <property type="match status" value="1"/>
</dbReference>
<evidence type="ECO:0000256" key="2">
    <source>
        <dbReference type="ARBA" id="ARBA00023125"/>
    </source>
</evidence>
<dbReference type="CDD" id="cd00038">
    <property type="entry name" value="CAP_ED"/>
    <property type="match status" value="1"/>
</dbReference>
<dbReference type="PROSITE" id="PS50042">
    <property type="entry name" value="CNMP_BINDING_3"/>
    <property type="match status" value="1"/>
</dbReference>
<dbReference type="EMBL" id="CP029354">
    <property type="protein sequence ID" value="AWK88217.1"/>
    <property type="molecule type" value="Genomic_DNA"/>
</dbReference>
<keyword evidence="2" id="KW-0238">DNA-binding</keyword>
<dbReference type="InterPro" id="IPR036390">
    <property type="entry name" value="WH_DNA-bd_sf"/>
</dbReference>
<evidence type="ECO:0000313" key="7">
    <source>
        <dbReference type="Proteomes" id="UP000245629"/>
    </source>
</evidence>
<evidence type="ECO:0000256" key="1">
    <source>
        <dbReference type="ARBA" id="ARBA00023015"/>
    </source>
</evidence>
<evidence type="ECO:0000256" key="3">
    <source>
        <dbReference type="ARBA" id="ARBA00023163"/>
    </source>
</evidence>
<dbReference type="Pfam" id="PF00027">
    <property type="entry name" value="cNMP_binding"/>
    <property type="match status" value="1"/>
</dbReference>
<dbReference type="GO" id="GO:0003700">
    <property type="term" value="F:DNA-binding transcription factor activity"/>
    <property type="evidence" value="ECO:0007669"/>
    <property type="project" value="TreeGrafter"/>
</dbReference>
<keyword evidence="3" id="KW-0804">Transcription</keyword>
<name>A0A2S2CVA7_9PROT</name>
<dbReference type="RefSeq" id="WP_109330264.1">
    <property type="nucleotide sequence ID" value="NZ_CP029354.1"/>
</dbReference>
<dbReference type="Gene3D" id="2.60.120.10">
    <property type="entry name" value="Jelly Rolls"/>
    <property type="match status" value="1"/>
</dbReference>
<dbReference type="InterPro" id="IPR014710">
    <property type="entry name" value="RmlC-like_jellyroll"/>
</dbReference>
<dbReference type="Gene3D" id="1.10.10.10">
    <property type="entry name" value="Winged helix-like DNA-binding domain superfamily/Winged helix DNA-binding domain"/>
    <property type="match status" value="1"/>
</dbReference>
<dbReference type="GO" id="GO:0003677">
    <property type="term" value="F:DNA binding"/>
    <property type="evidence" value="ECO:0007669"/>
    <property type="project" value="UniProtKB-KW"/>
</dbReference>
<dbReference type="SUPFAM" id="SSF51206">
    <property type="entry name" value="cAMP-binding domain-like"/>
    <property type="match status" value="1"/>
</dbReference>
<dbReference type="InterPro" id="IPR036388">
    <property type="entry name" value="WH-like_DNA-bd_sf"/>
</dbReference>
<gene>
    <name evidence="6" type="ORF">DEW08_19080</name>
</gene>
<dbReference type="Proteomes" id="UP000245629">
    <property type="component" value="Chromosome 3"/>
</dbReference>
<evidence type="ECO:0000313" key="6">
    <source>
        <dbReference type="EMBL" id="AWK88217.1"/>
    </source>
</evidence>
<keyword evidence="1" id="KW-0805">Transcription regulation</keyword>
<dbReference type="PANTHER" id="PTHR24567">
    <property type="entry name" value="CRP FAMILY TRANSCRIPTIONAL REGULATORY PROTEIN"/>
    <property type="match status" value="1"/>
</dbReference>
<dbReference type="KEGG" id="azz:DEW08_19080"/>